<accession>A0AAV5KJW7</accession>
<keyword evidence="3" id="KW-1185">Reference proteome</keyword>
<sequence length="58" mass="6224">MGNFELNGAATYQNSSKQTGAGREKKPAASAGKLTGTTPNSRTTTKIRVTQVKSRLRR</sequence>
<dbReference type="Proteomes" id="UP001054252">
    <property type="component" value="Unassembled WGS sequence"/>
</dbReference>
<protein>
    <submittedName>
        <fullName evidence="2">Uncharacterized protein</fullName>
    </submittedName>
</protein>
<feature type="compositionally biased region" description="Polar residues" evidence="1">
    <location>
        <begin position="10"/>
        <end position="19"/>
    </location>
</feature>
<dbReference type="EMBL" id="BPVZ01000067">
    <property type="protein sequence ID" value="GKV24894.1"/>
    <property type="molecule type" value="Genomic_DNA"/>
</dbReference>
<evidence type="ECO:0000313" key="2">
    <source>
        <dbReference type="EMBL" id="GKV24894.1"/>
    </source>
</evidence>
<dbReference type="AlphaFoldDB" id="A0AAV5KJW7"/>
<feature type="region of interest" description="Disordered" evidence="1">
    <location>
        <begin position="1"/>
        <end position="58"/>
    </location>
</feature>
<organism evidence="2 3">
    <name type="scientific">Rubroshorea leprosula</name>
    <dbReference type="NCBI Taxonomy" id="152421"/>
    <lineage>
        <taxon>Eukaryota</taxon>
        <taxon>Viridiplantae</taxon>
        <taxon>Streptophyta</taxon>
        <taxon>Embryophyta</taxon>
        <taxon>Tracheophyta</taxon>
        <taxon>Spermatophyta</taxon>
        <taxon>Magnoliopsida</taxon>
        <taxon>eudicotyledons</taxon>
        <taxon>Gunneridae</taxon>
        <taxon>Pentapetalae</taxon>
        <taxon>rosids</taxon>
        <taxon>malvids</taxon>
        <taxon>Malvales</taxon>
        <taxon>Dipterocarpaceae</taxon>
        <taxon>Rubroshorea</taxon>
    </lineage>
</organism>
<name>A0AAV5KJW7_9ROSI</name>
<reference evidence="2 3" key="1">
    <citation type="journal article" date="2021" name="Commun. Biol.">
        <title>The genome of Shorea leprosula (Dipterocarpaceae) highlights the ecological relevance of drought in aseasonal tropical rainforests.</title>
        <authorList>
            <person name="Ng K.K.S."/>
            <person name="Kobayashi M.J."/>
            <person name="Fawcett J.A."/>
            <person name="Hatakeyama M."/>
            <person name="Paape T."/>
            <person name="Ng C.H."/>
            <person name="Ang C.C."/>
            <person name="Tnah L.H."/>
            <person name="Lee C.T."/>
            <person name="Nishiyama T."/>
            <person name="Sese J."/>
            <person name="O'Brien M.J."/>
            <person name="Copetti D."/>
            <person name="Mohd Noor M.I."/>
            <person name="Ong R.C."/>
            <person name="Putra M."/>
            <person name="Sireger I.Z."/>
            <person name="Indrioko S."/>
            <person name="Kosugi Y."/>
            <person name="Izuno A."/>
            <person name="Isagi Y."/>
            <person name="Lee S.L."/>
            <person name="Shimizu K.K."/>
        </authorList>
    </citation>
    <scope>NUCLEOTIDE SEQUENCE [LARGE SCALE GENOMIC DNA]</scope>
    <source>
        <strain evidence="2">214</strain>
    </source>
</reference>
<evidence type="ECO:0000256" key="1">
    <source>
        <dbReference type="SAM" id="MobiDB-lite"/>
    </source>
</evidence>
<feature type="compositionally biased region" description="Polar residues" evidence="1">
    <location>
        <begin position="35"/>
        <end position="58"/>
    </location>
</feature>
<comment type="caution">
    <text evidence="2">The sequence shown here is derived from an EMBL/GenBank/DDBJ whole genome shotgun (WGS) entry which is preliminary data.</text>
</comment>
<gene>
    <name evidence="2" type="ORF">SLEP1_g34436</name>
</gene>
<proteinExistence type="predicted"/>
<evidence type="ECO:0000313" key="3">
    <source>
        <dbReference type="Proteomes" id="UP001054252"/>
    </source>
</evidence>